<keyword evidence="2" id="KW-1185">Reference proteome</keyword>
<proteinExistence type="predicted"/>
<comment type="caution">
    <text evidence="1">The sequence shown here is derived from an EMBL/GenBank/DDBJ whole genome shotgun (WGS) entry which is preliminary data.</text>
</comment>
<organism evidence="1 2">
    <name type="scientific">Saccharothrix longispora</name>
    <dbReference type="NCBI Taxonomy" id="33920"/>
    <lineage>
        <taxon>Bacteria</taxon>
        <taxon>Bacillati</taxon>
        <taxon>Actinomycetota</taxon>
        <taxon>Actinomycetes</taxon>
        <taxon>Pseudonocardiales</taxon>
        <taxon>Pseudonocardiaceae</taxon>
        <taxon>Saccharothrix</taxon>
    </lineage>
</organism>
<name>A0ABU1PR63_9PSEU</name>
<dbReference type="RefSeq" id="WP_310305490.1">
    <property type="nucleotide sequence ID" value="NZ_BAAAXB010000001.1"/>
</dbReference>
<evidence type="ECO:0000313" key="1">
    <source>
        <dbReference type="EMBL" id="MDR6593130.1"/>
    </source>
</evidence>
<dbReference type="Proteomes" id="UP001268819">
    <property type="component" value="Unassembled WGS sequence"/>
</dbReference>
<accession>A0ABU1PR63</accession>
<evidence type="ECO:0000313" key="2">
    <source>
        <dbReference type="Proteomes" id="UP001268819"/>
    </source>
</evidence>
<reference evidence="1 2" key="1">
    <citation type="submission" date="2023-07" db="EMBL/GenBank/DDBJ databases">
        <title>Sequencing the genomes of 1000 actinobacteria strains.</title>
        <authorList>
            <person name="Klenk H.-P."/>
        </authorList>
    </citation>
    <scope>NUCLEOTIDE SEQUENCE [LARGE SCALE GENOMIC DNA]</scope>
    <source>
        <strain evidence="1 2">DSM 43749</strain>
    </source>
</reference>
<dbReference type="EMBL" id="JAVDSG010000001">
    <property type="protein sequence ID" value="MDR6593130.1"/>
    <property type="molecule type" value="Genomic_DNA"/>
</dbReference>
<protein>
    <submittedName>
        <fullName evidence="1">Uncharacterized protein</fullName>
    </submittedName>
</protein>
<gene>
    <name evidence="1" type="ORF">J2S66_001514</name>
</gene>
<sequence length="150" mass="16356">MRFCPRNGHRRSPASVRLDPATAEQVRLSALLEVVAAAVALQDGADEVILGCAQPGETPCEVARHGRVVAGQYSRLSGWAADLVGAGDRSVELLRYHLTMLDTALKLAFPRYRSDRLERHRLSLTGLGPPARELRELEEGLRARIAHLGG</sequence>